<name>A0A0N5A0A2_PARTI</name>
<dbReference type="Proteomes" id="UP000038045">
    <property type="component" value="Unplaced"/>
</dbReference>
<feature type="compositionally biased region" description="Basic and acidic residues" evidence="1">
    <location>
        <begin position="825"/>
        <end position="843"/>
    </location>
</feature>
<reference evidence="3" key="1">
    <citation type="submission" date="2017-02" db="UniProtKB">
        <authorList>
            <consortium name="WormBaseParasite"/>
        </authorList>
    </citation>
    <scope>IDENTIFICATION</scope>
</reference>
<accession>A0A0N5A0A2</accession>
<feature type="compositionally biased region" description="Basic residues" evidence="1">
    <location>
        <begin position="344"/>
        <end position="353"/>
    </location>
</feature>
<feature type="compositionally biased region" description="Basic and acidic residues" evidence="1">
    <location>
        <begin position="436"/>
        <end position="445"/>
    </location>
</feature>
<feature type="compositionally biased region" description="Gly residues" evidence="1">
    <location>
        <begin position="674"/>
        <end position="683"/>
    </location>
</feature>
<feature type="compositionally biased region" description="Basic and acidic residues" evidence="1">
    <location>
        <begin position="181"/>
        <end position="198"/>
    </location>
</feature>
<evidence type="ECO:0000313" key="3">
    <source>
        <dbReference type="WBParaSite" id="PTRK_0001477200.1"/>
    </source>
</evidence>
<evidence type="ECO:0000313" key="2">
    <source>
        <dbReference type="Proteomes" id="UP000038045"/>
    </source>
</evidence>
<feature type="compositionally biased region" description="Low complexity" evidence="1">
    <location>
        <begin position="791"/>
        <end position="803"/>
    </location>
</feature>
<evidence type="ECO:0000256" key="1">
    <source>
        <dbReference type="SAM" id="MobiDB-lite"/>
    </source>
</evidence>
<feature type="region of interest" description="Disordered" evidence="1">
    <location>
        <begin position="737"/>
        <end position="1041"/>
    </location>
</feature>
<sequence>MLSQWLMRRDRRRHRQHLGPRAAGPYLQAVRRRAPVGPGRHRHPAPPGRAAVHPHAGSGRGGGEGSGRTSRRRHPSGHARVSGPAHRRQRRTGRTGARAGSGRGDAGARRAAGRRHLPFAGRSHRQGLPDRAHRQCAGRVAPCAGRGRDAQAQLRPAVQGRARGGRGRTGRQPSRPLGQDPRGRADRRPGLGRDEGEGRMIAMPAPIKRLPGRGARRPADAARRGGGGLPSRRPDARRSGGSQRPAAGDQHHPLRPLHRPARGLGHSGGQGPAAPRPAAHFGCASGPGAERRASSDRPERPDAGRAPGGPRPGPGRGDVRAGRPPRLSAGQLGRAPDRPFGHGRPGRRGRRTGLRPGNPRGGRRQRGLPPVDRPAGAGRGPADRQAPHHRLPRHQQGAHAGGGLSAFVQHRHLATGGRDGRRCDARLLPPSGPAGRRPDRAEGIRRPAQGAQVGRQHPGVAVLRLRHHGHADPASSAKPTAGPPLWAKRSPSSRTWRATADEPVAPFRTAAPGRGLGPGDHRRHRRQPPGGARRPVRRPAGDAGRRPRLHSAGPGERRGGRAGPVGHARRRGAGPGRIGRRAPGLRHRRARLLRRPAAHLRRDHRHQRQDLVGQHGHPGRRRPEGRQDLRPDRPRPDQPRRRRGRAPAGRTGPQGGHAPGAGGFVSRYRPASSGRGGDQGGGLHQPDPGPPRLSRHDGRVPRRQDAPVRGPAAARAHGGSERGFRRLFGLRLCLDHGGAGRDGRGRARPRPDPAGAPGDAGGPAPDPRRVERPGRSRPVHRGRRRPRPRDPGAGADPGRAGPPATHPRRRARGRGLCGLRPHARRAGDGAERPASPRERQADRRVRRGRRPRPRQASADGRDRRASGRYGHLGRALGAEQPVRHPDAAGAGRVAGDGAASAGGVPAAGRARAGADGGCPRRRLHPDRRELQRQSAVDEGGFRQPGRQAGISAAAPDPVSDGARGAGDGDLDDRGGRDGQPLHQLDPRQAGPGPADPRRRPGVPPVQGRHPDHGRADDPGGHRRGRAAVGRPDQPLYLDRLGRDGGLRRAGLHRRLRQGDEADLGRADVQAEAAGPDDRGGDRRRADHLDRLPLPEGGAAEHRLVLCGLCGLHHHRLLERGEPDGRAGRPGHRAGDDGGGRLRHHQLPGRQLPVRGLFAGPPCARRGRTGHLLRRHHRRGHGLPVVQRPAGQDLHGRHRLAGPGRHAGRGCGCNQTRNRIGNYRRPVRDGSVVGDYSGWLVQADRQARVPDGADPSPF</sequence>
<feature type="compositionally biased region" description="Basic residues" evidence="1">
    <location>
        <begin position="9"/>
        <end position="18"/>
    </location>
</feature>
<feature type="compositionally biased region" description="Basic residues" evidence="1">
    <location>
        <begin position="567"/>
        <end position="607"/>
    </location>
</feature>
<protein>
    <submittedName>
        <fullName evidence="3">LigA</fullName>
    </submittedName>
</protein>
<feature type="compositionally biased region" description="Basic residues" evidence="1">
    <location>
        <begin position="111"/>
        <end position="125"/>
    </location>
</feature>
<feature type="compositionally biased region" description="Basic residues" evidence="1">
    <location>
        <begin position="30"/>
        <end position="44"/>
    </location>
</feature>
<feature type="compositionally biased region" description="Basic and acidic residues" evidence="1">
    <location>
        <begin position="694"/>
        <end position="706"/>
    </location>
</feature>
<feature type="compositionally biased region" description="Gly residues" evidence="1">
    <location>
        <begin position="652"/>
        <end position="663"/>
    </location>
</feature>
<keyword evidence="2" id="KW-1185">Reference proteome</keyword>
<feature type="compositionally biased region" description="Basic and acidic residues" evidence="1">
    <location>
        <begin position="1119"/>
        <end position="1139"/>
    </location>
</feature>
<feature type="region of interest" description="Disordered" evidence="1">
    <location>
        <begin position="1"/>
        <end position="401"/>
    </location>
</feature>
<feature type="compositionally biased region" description="Basic and acidic residues" evidence="1">
    <location>
        <begin position="1075"/>
        <end position="1093"/>
    </location>
</feature>
<feature type="compositionally biased region" description="Basic and acidic residues" evidence="1">
    <location>
        <begin position="1008"/>
        <end position="1020"/>
    </location>
</feature>
<feature type="region of interest" description="Disordered" evidence="1">
    <location>
        <begin position="415"/>
        <end position="457"/>
    </location>
</feature>
<feature type="compositionally biased region" description="Low complexity" evidence="1">
    <location>
        <begin position="48"/>
        <end position="57"/>
    </location>
</feature>
<feature type="compositionally biased region" description="Basic and acidic residues" evidence="1">
    <location>
        <begin position="289"/>
        <end position="303"/>
    </location>
</feature>
<feature type="region of interest" description="Disordered" evidence="1">
    <location>
        <begin position="1119"/>
        <end position="1140"/>
    </location>
</feature>
<feature type="compositionally biased region" description="Low complexity" evidence="1">
    <location>
        <begin position="887"/>
        <end position="913"/>
    </location>
</feature>
<feature type="compositionally biased region" description="Basic residues" evidence="1">
    <location>
        <begin position="775"/>
        <end position="787"/>
    </location>
</feature>
<organism evidence="2 3">
    <name type="scientific">Parastrongyloides trichosuri</name>
    <name type="common">Possum-specific nematode worm</name>
    <dbReference type="NCBI Taxonomy" id="131310"/>
    <lineage>
        <taxon>Eukaryota</taxon>
        <taxon>Metazoa</taxon>
        <taxon>Ecdysozoa</taxon>
        <taxon>Nematoda</taxon>
        <taxon>Chromadorea</taxon>
        <taxon>Rhabditida</taxon>
        <taxon>Tylenchina</taxon>
        <taxon>Panagrolaimomorpha</taxon>
        <taxon>Strongyloidoidea</taxon>
        <taxon>Strongyloididae</taxon>
        <taxon>Parastrongyloides</taxon>
    </lineage>
</organism>
<feature type="compositionally biased region" description="Basic and acidic residues" evidence="1">
    <location>
        <begin position="738"/>
        <end position="751"/>
    </location>
</feature>
<dbReference type="AlphaFoldDB" id="A0A0N5A0A2"/>
<feature type="region of interest" description="Disordered" evidence="1">
    <location>
        <begin position="469"/>
        <end position="720"/>
    </location>
</feature>
<feature type="region of interest" description="Disordered" evidence="1">
    <location>
        <begin position="1059"/>
        <end position="1093"/>
    </location>
</feature>
<feature type="compositionally biased region" description="Basic and acidic residues" evidence="1">
    <location>
        <begin position="621"/>
        <end position="639"/>
    </location>
</feature>
<feature type="compositionally biased region" description="Basic residues" evidence="1">
    <location>
        <begin position="844"/>
        <end position="853"/>
    </location>
</feature>
<proteinExistence type="predicted"/>
<dbReference type="WBParaSite" id="PTRK_0001477200.1">
    <property type="protein sequence ID" value="PTRK_0001477200.1"/>
    <property type="gene ID" value="PTRK_0001477200"/>
</dbReference>